<sequence>MAVMPDRTLSHAVFTAPMDVPIEKVDIADWLFHLPSPEYQRCAPPDHIAAGATTTDDGRPMSINVETIGDSLVVQSYVGEVTTPTYCRMVSQSDTFTPRGRTKVQVVWELSATRVDDTTSEYRNVVTATATDEFLTSIAEHGVSFEEAAKARSAASTDHCSRETPLYARSTAAHARARA</sequence>
<name>A0ABS2TR24_9ACTN</name>
<gene>
    <name evidence="2" type="ORF">ITX44_07670</name>
</gene>
<comment type="caution">
    <text evidence="2">The sequence shown here is derived from an EMBL/GenBank/DDBJ whole genome shotgun (WGS) entry which is preliminary data.</text>
</comment>
<feature type="region of interest" description="Disordered" evidence="1">
    <location>
        <begin position="154"/>
        <end position="179"/>
    </location>
</feature>
<dbReference type="EMBL" id="JADKYB010000003">
    <property type="protein sequence ID" value="MBM9504413.1"/>
    <property type="molecule type" value="Genomic_DNA"/>
</dbReference>
<protein>
    <recommendedName>
        <fullName evidence="4">Polyketide cyclase / dehydrase and lipid transport</fullName>
    </recommendedName>
</protein>
<keyword evidence="3" id="KW-1185">Reference proteome</keyword>
<accession>A0ABS2TR24</accession>
<proteinExistence type="predicted"/>
<organism evidence="2 3">
    <name type="scientific">Actinacidiphila acididurans</name>
    <dbReference type="NCBI Taxonomy" id="2784346"/>
    <lineage>
        <taxon>Bacteria</taxon>
        <taxon>Bacillati</taxon>
        <taxon>Actinomycetota</taxon>
        <taxon>Actinomycetes</taxon>
        <taxon>Kitasatosporales</taxon>
        <taxon>Streptomycetaceae</taxon>
        <taxon>Actinacidiphila</taxon>
    </lineage>
</organism>
<dbReference type="Proteomes" id="UP000749040">
    <property type="component" value="Unassembled WGS sequence"/>
</dbReference>
<reference evidence="2 3" key="1">
    <citation type="submission" date="2021-01" db="EMBL/GenBank/DDBJ databases">
        <title>Streptomyces acididurans sp. nov., isolated from a peat swamp forest soil.</title>
        <authorList>
            <person name="Chantavorakit T."/>
            <person name="Duangmal K."/>
        </authorList>
    </citation>
    <scope>NUCLEOTIDE SEQUENCE [LARGE SCALE GENOMIC DNA]</scope>
    <source>
        <strain evidence="2 3">KK5PA1</strain>
    </source>
</reference>
<evidence type="ECO:0000256" key="1">
    <source>
        <dbReference type="SAM" id="MobiDB-lite"/>
    </source>
</evidence>
<feature type="compositionally biased region" description="Low complexity" evidence="1">
    <location>
        <begin position="168"/>
        <end position="179"/>
    </location>
</feature>
<evidence type="ECO:0008006" key="4">
    <source>
        <dbReference type="Google" id="ProtNLM"/>
    </source>
</evidence>
<evidence type="ECO:0000313" key="2">
    <source>
        <dbReference type="EMBL" id="MBM9504413.1"/>
    </source>
</evidence>
<evidence type="ECO:0000313" key="3">
    <source>
        <dbReference type="Proteomes" id="UP000749040"/>
    </source>
</evidence>